<evidence type="ECO:0000256" key="2">
    <source>
        <dbReference type="SAM" id="MobiDB-lite"/>
    </source>
</evidence>
<evidence type="ECO:0000313" key="4">
    <source>
        <dbReference type="Proteomes" id="UP000028760"/>
    </source>
</evidence>
<sequence length="267" mass="30272">MLAQILKEMWVDPEVLEALSEEQKRVLFLKMREEQVRRWRVREEKEEREGRTNRNTKPKKASSKQVSWLLSRDGDVSVTIIGEVDEFRSSKVLQNHMNRLLSDNRNCIQTADLLPGSDAQQLSIKDDAKLPLTDVNEDPGSPINQSSEEEVADCSTDEDPKDPDDDSCSSSGNVIELNLVYRPHFRKSLFLRSHQSEPKRVTPQDGGERRIIHACRSGNMQCLAKVSIPLEHLHICSYKLQGIPLPNSLSLERSSAQVGESVDKTTI</sequence>
<dbReference type="AlphaFoldDB" id="A0A096MIC4"/>
<reference evidence="3" key="2">
    <citation type="submission" date="2025-08" db="UniProtKB">
        <authorList>
            <consortium name="Ensembl"/>
        </authorList>
    </citation>
    <scope>IDENTIFICATION</scope>
</reference>
<dbReference type="PANTHER" id="PTHR14388:SF5">
    <property type="entry name" value="SH2 DOMAIN-CONTAINING PROTEIN 4A"/>
    <property type="match status" value="1"/>
</dbReference>
<reference evidence="3" key="3">
    <citation type="submission" date="2025-09" db="UniProtKB">
        <authorList>
            <consortium name="Ensembl"/>
        </authorList>
    </citation>
    <scope>IDENTIFICATION</scope>
</reference>
<evidence type="ECO:0000256" key="1">
    <source>
        <dbReference type="ARBA" id="ARBA00022999"/>
    </source>
</evidence>
<dbReference type="GO" id="GO:0005737">
    <property type="term" value="C:cytoplasm"/>
    <property type="evidence" value="ECO:0007669"/>
    <property type="project" value="TreeGrafter"/>
</dbReference>
<accession>A0A096MIC4</accession>
<feature type="compositionally biased region" description="Acidic residues" evidence="2">
    <location>
        <begin position="147"/>
        <end position="167"/>
    </location>
</feature>
<dbReference type="GeneTree" id="ENSGT00940000157357"/>
<dbReference type="EMBL" id="AYCK01012490">
    <property type="status" value="NOT_ANNOTATED_CDS"/>
    <property type="molecule type" value="Genomic_DNA"/>
</dbReference>
<evidence type="ECO:0000313" key="3">
    <source>
        <dbReference type="Ensembl" id="ENSPFOP00000031165.1"/>
    </source>
</evidence>
<reference evidence="4" key="1">
    <citation type="submission" date="2013-10" db="EMBL/GenBank/DDBJ databases">
        <authorList>
            <person name="Schartl M."/>
            <person name="Warren W."/>
        </authorList>
    </citation>
    <scope>NUCLEOTIDE SEQUENCE [LARGE SCALE GENOMIC DNA]</scope>
    <source>
        <strain evidence="4">female</strain>
    </source>
</reference>
<name>A0A096MIC4_POEFO</name>
<evidence type="ECO:0008006" key="5">
    <source>
        <dbReference type="Google" id="ProtNLM"/>
    </source>
</evidence>
<protein>
    <recommendedName>
        <fullName evidence="5">SH2 domain containing 4A</fullName>
    </recommendedName>
</protein>
<dbReference type="STRING" id="48698.ENSPFOP00000031165"/>
<feature type="region of interest" description="Disordered" evidence="2">
    <location>
        <begin position="128"/>
        <end position="170"/>
    </location>
</feature>
<proteinExistence type="predicted"/>
<keyword evidence="4" id="KW-1185">Reference proteome</keyword>
<dbReference type="PANTHER" id="PTHR14388">
    <property type="entry name" value="T CELL-SPECIFIC ADAPTER PROTEIN TSAD"/>
    <property type="match status" value="1"/>
</dbReference>
<dbReference type="Ensembl" id="ENSPFOT00000027517.1">
    <property type="protein sequence ID" value="ENSPFOP00000031165.1"/>
    <property type="gene ID" value="ENSPFOG00000002448.2"/>
</dbReference>
<dbReference type="Proteomes" id="UP000028760">
    <property type="component" value="Unassembled WGS sequence"/>
</dbReference>
<feature type="region of interest" description="Disordered" evidence="2">
    <location>
        <begin position="40"/>
        <end position="66"/>
    </location>
</feature>
<organism evidence="3 4">
    <name type="scientific">Poecilia formosa</name>
    <name type="common">Amazon molly</name>
    <name type="synonym">Limia formosa</name>
    <dbReference type="NCBI Taxonomy" id="48698"/>
    <lineage>
        <taxon>Eukaryota</taxon>
        <taxon>Metazoa</taxon>
        <taxon>Chordata</taxon>
        <taxon>Craniata</taxon>
        <taxon>Vertebrata</taxon>
        <taxon>Euteleostomi</taxon>
        <taxon>Actinopterygii</taxon>
        <taxon>Neopterygii</taxon>
        <taxon>Teleostei</taxon>
        <taxon>Neoteleostei</taxon>
        <taxon>Acanthomorphata</taxon>
        <taxon>Ovalentaria</taxon>
        <taxon>Atherinomorphae</taxon>
        <taxon>Cyprinodontiformes</taxon>
        <taxon>Poeciliidae</taxon>
        <taxon>Poeciliinae</taxon>
        <taxon>Poecilia</taxon>
    </lineage>
</organism>
<feature type="compositionally biased region" description="Basic and acidic residues" evidence="2">
    <location>
        <begin position="40"/>
        <end position="52"/>
    </location>
</feature>
<keyword evidence="1" id="KW-0727">SH2 domain</keyword>